<keyword evidence="5 6" id="KW-0472">Membrane</keyword>
<dbReference type="PANTHER" id="PTHR30294:SF29">
    <property type="entry name" value="MULTIDRUG ABC TRANSPORTER PERMEASE YBHS-RELATED"/>
    <property type="match status" value="1"/>
</dbReference>
<keyword evidence="9" id="KW-1185">Reference proteome</keyword>
<comment type="subcellular location">
    <subcellularLocation>
        <location evidence="1">Cell membrane</location>
        <topology evidence="1">Multi-pass membrane protein</topology>
    </subcellularLocation>
</comment>
<evidence type="ECO:0000256" key="2">
    <source>
        <dbReference type="ARBA" id="ARBA00022475"/>
    </source>
</evidence>
<name>A0A841TV09_9BACL</name>
<evidence type="ECO:0000256" key="4">
    <source>
        <dbReference type="ARBA" id="ARBA00022989"/>
    </source>
</evidence>
<feature type="domain" description="ABC-2 type transporter transmembrane" evidence="7">
    <location>
        <begin position="19"/>
        <end position="405"/>
    </location>
</feature>
<feature type="transmembrane region" description="Helical" evidence="6">
    <location>
        <begin position="251"/>
        <end position="274"/>
    </location>
</feature>
<feature type="transmembrane region" description="Helical" evidence="6">
    <location>
        <begin position="386"/>
        <end position="405"/>
    </location>
</feature>
<dbReference type="Proteomes" id="UP000553776">
    <property type="component" value="Unassembled WGS sequence"/>
</dbReference>
<proteinExistence type="predicted"/>
<gene>
    <name evidence="8" type="ORF">H7B90_00250</name>
</gene>
<feature type="transmembrane region" description="Helical" evidence="6">
    <location>
        <begin position="331"/>
        <end position="350"/>
    </location>
</feature>
<keyword evidence="3 6" id="KW-0812">Transmembrane</keyword>
<dbReference type="PANTHER" id="PTHR30294">
    <property type="entry name" value="MEMBRANE COMPONENT OF ABC TRANSPORTER YHHJ-RELATED"/>
    <property type="match status" value="1"/>
</dbReference>
<accession>A0A841TV09</accession>
<evidence type="ECO:0000256" key="5">
    <source>
        <dbReference type="ARBA" id="ARBA00023136"/>
    </source>
</evidence>
<evidence type="ECO:0000259" key="7">
    <source>
        <dbReference type="Pfam" id="PF12698"/>
    </source>
</evidence>
<dbReference type="GO" id="GO:0140359">
    <property type="term" value="F:ABC-type transporter activity"/>
    <property type="evidence" value="ECO:0007669"/>
    <property type="project" value="InterPro"/>
</dbReference>
<evidence type="ECO:0000256" key="1">
    <source>
        <dbReference type="ARBA" id="ARBA00004651"/>
    </source>
</evidence>
<feature type="transmembrane region" description="Helical" evidence="6">
    <location>
        <begin position="201"/>
        <end position="222"/>
    </location>
</feature>
<comment type="caution">
    <text evidence="8">The sequence shown here is derived from an EMBL/GenBank/DDBJ whole genome shotgun (WGS) entry which is preliminary data.</text>
</comment>
<feature type="transmembrane region" description="Helical" evidence="6">
    <location>
        <begin position="356"/>
        <end position="374"/>
    </location>
</feature>
<dbReference type="GO" id="GO:0005886">
    <property type="term" value="C:plasma membrane"/>
    <property type="evidence" value="ECO:0007669"/>
    <property type="project" value="UniProtKB-SubCell"/>
</dbReference>
<dbReference type="RefSeq" id="WP_185133857.1">
    <property type="nucleotide sequence ID" value="NZ_BORM01000012.1"/>
</dbReference>
<evidence type="ECO:0000313" key="9">
    <source>
        <dbReference type="Proteomes" id="UP000553776"/>
    </source>
</evidence>
<sequence>MNSMWTVMSFTMRNKLRSKSFIVTTIILGVLLCVGANVPYLLDKFASGGGPTKVGYAVSAQGEVQGEVGDIIKGLEMEFGKAEEQAVQLVPVEASGSPDEQAAALKQAISDKKIRGYLVFNPNEAAGFPDVTYYSKKMLDMDTAQALQNGLRTVKTEQAVKEANLSQEQLSKLFDPVKLESVQINESANGKTEEEQGTAIGLTYAILILLFMSVMITGQLIATEITAEKSSRVMEIIVTSVSPLKQLFGKVIGTFLVGLLQLVVLVGAALANLLQPHNRDSLESMGIRLDSIEPQMVIFAVLFYLIGFFLYAMLFAAVGSIVSRTEDLGQAVMPITILTLAGFYIAIFGLTQPDSALIKVCSFIPFFSPFIMFLRIGLANPAWWEIALSVAILAASVLLIGWLSAKIYRAGVLMYGKRPSVKDLIKAMKAFNV</sequence>
<dbReference type="AlphaFoldDB" id="A0A841TV09"/>
<dbReference type="Pfam" id="PF12698">
    <property type="entry name" value="ABC2_membrane_3"/>
    <property type="match status" value="1"/>
</dbReference>
<evidence type="ECO:0000256" key="6">
    <source>
        <dbReference type="SAM" id="Phobius"/>
    </source>
</evidence>
<evidence type="ECO:0000256" key="3">
    <source>
        <dbReference type="ARBA" id="ARBA00022692"/>
    </source>
</evidence>
<keyword evidence="4 6" id="KW-1133">Transmembrane helix</keyword>
<protein>
    <submittedName>
        <fullName evidence="8">ABC transporter permease</fullName>
    </submittedName>
</protein>
<dbReference type="InterPro" id="IPR013525">
    <property type="entry name" value="ABC2_TM"/>
</dbReference>
<reference evidence="8 9" key="1">
    <citation type="submission" date="2020-08" db="EMBL/GenBank/DDBJ databases">
        <title>Cohnella phylogeny.</title>
        <authorList>
            <person name="Dunlap C."/>
        </authorList>
    </citation>
    <scope>NUCLEOTIDE SEQUENCE [LARGE SCALE GENOMIC DNA]</scope>
    <source>
        <strain evidence="8 9">DSM 25239</strain>
    </source>
</reference>
<dbReference type="InterPro" id="IPR051449">
    <property type="entry name" value="ABC-2_transporter_component"/>
</dbReference>
<dbReference type="EMBL" id="JACJVR010000002">
    <property type="protein sequence ID" value="MBB6689821.1"/>
    <property type="molecule type" value="Genomic_DNA"/>
</dbReference>
<keyword evidence="2" id="KW-1003">Cell membrane</keyword>
<organism evidence="8 9">
    <name type="scientific">Cohnella xylanilytica</name>
    <dbReference type="NCBI Taxonomy" id="557555"/>
    <lineage>
        <taxon>Bacteria</taxon>
        <taxon>Bacillati</taxon>
        <taxon>Bacillota</taxon>
        <taxon>Bacilli</taxon>
        <taxon>Bacillales</taxon>
        <taxon>Paenibacillaceae</taxon>
        <taxon>Cohnella</taxon>
    </lineage>
</organism>
<evidence type="ECO:0000313" key="8">
    <source>
        <dbReference type="EMBL" id="MBB6689821.1"/>
    </source>
</evidence>
<feature type="transmembrane region" description="Helical" evidence="6">
    <location>
        <begin position="294"/>
        <end position="319"/>
    </location>
</feature>